<evidence type="ECO:0000256" key="4">
    <source>
        <dbReference type="ARBA" id="ARBA00022989"/>
    </source>
</evidence>
<feature type="transmembrane region" description="Helical" evidence="6">
    <location>
        <begin position="37"/>
        <end position="57"/>
    </location>
</feature>
<feature type="transmembrane region" description="Helical" evidence="6">
    <location>
        <begin position="141"/>
        <end position="160"/>
    </location>
</feature>
<feature type="transmembrane region" description="Helical" evidence="6">
    <location>
        <begin position="77"/>
        <end position="102"/>
    </location>
</feature>
<dbReference type="InterPro" id="IPR010432">
    <property type="entry name" value="RDD"/>
</dbReference>
<dbReference type="RefSeq" id="WP_046132422.1">
    <property type="nucleotide sequence ID" value="NZ_CP035232.1"/>
</dbReference>
<evidence type="ECO:0000256" key="1">
    <source>
        <dbReference type="ARBA" id="ARBA00004651"/>
    </source>
</evidence>
<dbReference type="Pfam" id="PF06271">
    <property type="entry name" value="RDD"/>
    <property type="match status" value="1"/>
</dbReference>
<sequence length="179" mass="19489">MLGGNVLELSKHEAAPSAGGEYAGIGSRFLASLIDGIILGVPMYLISTVFASLMLMGDADFMTMLEKDNNYVTEPEIFAVFFSLLKITAIIGAFALLVYFLYYTLMESSKWQATLGKKIMGIHVADAEGGRISFGQAAGRFLARSFLSPILMIGYILAFFTERKQALHDLLAGTIVLKK</sequence>
<reference evidence="8 9" key="1">
    <citation type="submission" date="2019-01" db="EMBL/GenBank/DDBJ databases">
        <title>Genome sequence of Bacillus glycinifermentans SRCM103574.</title>
        <authorList>
            <person name="Kong H.-J."/>
            <person name="Jeong S.-Y."/>
            <person name="Jeong D.-Y."/>
        </authorList>
    </citation>
    <scope>NUCLEOTIDE SEQUENCE [LARGE SCALE GENOMIC DNA]</scope>
    <source>
        <strain evidence="8 9">SRCM103574</strain>
    </source>
</reference>
<evidence type="ECO:0000256" key="6">
    <source>
        <dbReference type="SAM" id="Phobius"/>
    </source>
</evidence>
<dbReference type="PANTHER" id="PTHR36115">
    <property type="entry name" value="PROLINE-RICH ANTIGEN HOMOLOG-RELATED"/>
    <property type="match status" value="1"/>
</dbReference>
<dbReference type="GO" id="GO:0005886">
    <property type="term" value="C:plasma membrane"/>
    <property type="evidence" value="ECO:0007669"/>
    <property type="project" value="UniProtKB-SubCell"/>
</dbReference>
<keyword evidence="4 6" id="KW-1133">Transmembrane helix</keyword>
<dbReference type="Proteomes" id="UP000288675">
    <property type="component" value="Chromosome"/>
</dbReference>
<dbReference type="EMBL" id="CP035232">
    <property type="protein sequence ID" value="QAT64904.1"/>
    <property type="molecule type" value="Genomic_DNA"/>
</dbReference>
<evidence type="ECO:0000313" key="8">
    <source>
        <dbReference type="EMBL" id="QAT64904.1"/>
    </source>
</evidence>
<dbReference type="PANTHER" id="PTHR36115:SF4">
    <property type="entry name" value="MEMBRANE PROTEIN"/>
    <property type="match status" value="1"/>
</dbReference>
<keyword evidence="3 6" id="KW-0812">Transmembrane</keyword>
<dbReference type="AlphaFoldDB" id="A0AAJ4D1Y1"/>
<keyword evidence="5 6" id="KW-0472">Membrane</keyword>
<keyword evidence="2" id="KW-1003">Cell membrane</keyword>
<evidence type="ECO:0000256" key="3">
    <source>
        <dbReference type="ARBA" id="ARBA00022692"/>
    </source>
</evidence>
<accession>A0AAJ4D1Y1</accession>
<name>A0AAJ4D1Y1_9BACI</name>
<dbReference type="InterPro" id="IPR051791">
    <property type="entry name" value="Pra-immunoreactive"/>
</dbReference>
<evidence type="ECO:0000256" key="5">
    <source>
        <dbReference type="ARBA" id="ARBA00023136"/>
    </source>
</evidence>
<comment type="subcellular location">
    <subcellularLocation>
        <location evidence="1">Cell membrane</location>
        <topology evidence="1">Multi-pass membrane protein</topology>
    </subcellularLocation>
</comment>
<gene>
    <name evidence="8" type="ORF">EQZ20_08300</name>
</gene>
<feature type="domain" description="RDD" evidence="7">
    <location>
        <begin position="22"/>
        <end position="173"/>
    </location>
</feature>
<evidence type="ECO:0000313" key="9">
    <source>
        <dbReference type="Proteomes" id="UP000288675"/>
    </source>
</evidence>
<organism evidence="8 9">
    <name type="scientific">Bacillus glycinifermentans</name>
    <dbReference type="NCBI Taxonomy" id="1664069"/>
    <lineage>
        <taxon>Bacteria</taxon>
        <taxon>Bacillati</taxon>
        <taxon>Bacillota</taxon>
        <taxon>Bacilli</taxon>
        <taxon>Bacillales</taxon>
        <taxon>Bacillaceae</taxon>
        <taxon>Bacillus</taxon>
    </lineage>
</organism>
<protein>
    <submittedName>
        <fullName evidence="8">RDD family protein</fullName>
    </submittedName>
</protein>
<dbReference type="GeneID" id="82852680"/>
<evidence type="ECO:0000256" key="2">
    <source>
        <dbReference type="ARBA" id="ARBA00022475"/>
    </source>
</evidence>
<evidence type="ECO:0000259" key="7">
    <source>
        <dbReference type="Pfam" id="PF06271"/>
    </source>
</evidence>
<proteinExistence type="predicted"/>